<name>V5W5U0_9HELO</name>
<evidence type="ECO:0000313" key="1">
    <source>
        <dbReference type="EMBL" id="AHC02373.1"/>
    </source>
</evidence>
<dbReference type="AlphaFoldDB" id="V5W5U0"/>
<reference evidence="1" key="2">
    <citation type="journal article" date="2014" name="Fungal Genet. Biol.">
        <title>Comparative analysis of mitochondrial genomes from closely related Rhynchosporium species reveals extensive intron invasion.</title>
        <authorList>
            <person name="Torriani S.F."/>
            <person name="Penselin D."/>
            <person name="Knogge W."/>
            <person name="Felder M."/>
            <person name="Taudien S."/>
            <person name="Platzer M."/>
            <person name="McDonald B.A."/>
            <person name="Brunner P.C."/>
        </authorList>
    </citation>
    <scope>NUCLEOTIDE SEQUENCE</scope>
</reference>
<dbReference type="EMBL" id="KF650573">
    <property type="protein sequence ID" value="AHC02373.1"/>
    <property type="molecule type" value="Genomic_DNA"/>
</dbReference>
<keyword evidence="1" id="KW-0496">Mitochondrion</keyword>
<geneLocation type="mitochondrion" evidence="1"/>
<dbReference type="GeneID" id="17963595"/>
<organism evidence="1">
    <name type="scientific">Rhynchosporium graminicola</name>
    <dbReference type="NCBI Taxonomy" id="2792576"/>
    <lineage>
        <taxon>Eukaryota</taxon>
        <taxon>Fungi</taxon>
        <taxon>Dikarya</taxon>
        <taxon>Ascomycota</taxon>
        <taxon>Pezizomycotina</taxon>
        <taxon>Leotiomycetes</taxon>
        <taxon>Helotiales</taxon>
        <taxon>Ploettnerulaceae</taxon>
        <taxon>Rhynchosporium</taxon>
    </lineage>
</organism>
<sequence>MDIFYIDQKKKKIILRISTTKGFKKVVNIINGRTKISVLKTHCLIDWLNKTHNSNIKKLALNNNSLYNDYWLSGYIEDKGKVYMCKSEGVKGLYNFVVESLATSPSFIPCVHFFFIKVCCIIKYSSSNQNTNIYI</sequence>
<proteinExistence type="predicted"/>
<protein>
    <submittedName>
        <fullName evidence="1">LAGLIDADG</fullName>
    </submittedName>
</protein>
<dbReference type="RefSeq" id="YP_008965342.1">
    <property type="nucleotide sequence ID" value="NC_023126.1"/>
</dbReference>
<accession>V5W5U0</accession>
<gene>
    <name evidence="1" type="primary">cox1i1</name>
</gene>
<reference evidence="1" key="1">
    <citation type="submission" date="2013-09" db="EMBL/GenBank/DDBJ databases">
        <authorList>
            <person name="Torriani S.F.F."/>
            <person name="Penselin D."/>
            <person name="Knogge W."/>
            <person name="Felder M."/>
            <person name="Taudien S."/>
            <person name="Platzer M."/>
            <person name="McDonald B.A."/>
            <person name="Brunner P.C."/>
        </authorList>
    </citation>
    <scope>NUCLEOTIDE SEQUENCE</scope>
</reference>